<organism evidence="2 3">
    <name type="scientific">Coffea arabica</name>
    <name type="common">Arabian coffee</name>
    <dbReference type="NCBI Taxonomy" id="13443"/>
    <lineage>
        <taxon>Eukaryota</taxon>
        <taxon>Viridiplantae</taxon>
        <taxon>Streptophyta</taxon>
        <taxon>Embryophyta</taxon>
        <taxon>Tracheophyta</taxon>
        <taxon>Spermatophyta</taxon>
        <taxon>Magnoliopsida</taxon>
        <taxon>eudicotyledons</taxon>
        <taxon>Gunneridae</taxon>
        <taxon>Pentapetalae</taxon>
        <taxon>asterids</taxon>
        <taxon>lamiids</taxon>
        <taxon>Gentianales</taxon>
        <taxon>Rubiaceae</taxon>
        <taxon>Ixoroideae</taxon>
        <taxon>Gardenieae complex</taxon>
        <taxon>Bertiereae - Coffeeae clade</taxon>
        <taxon>Coffeeae</taxon>
        <taxon>Coffea</taxon>
    </lineage>
</organism>
<dbReference type="Proteomes" id="UP001652660">
    <property type="component" value="Chromosome 5c"/>
</dbReference>
<name>A0A6P6SAS6_COFAR</name>
<accession>A0A6P6SAS6</accession>
<proteinExistence type="predicted"/>
<feature type="region of interest" description="Disordered" evidence="1">
    <location>
        <begin position="1"/>
        <end position="54"/>
    </location>
</feature>
<evidence type="ECO:0000313" key="2">
    <source>
        <dbReference type="Proteomes" id="UP001652660"/>
    </source>
</evidence>
<reference evidence="3" key="2">
    <citation type="submission" date="2025-08" db="UniProtKB">
        <authorList>
            <consortium name="RefSeq"/>
        </authorList>
    </citation>
    <scope>IDENTIFICATION</scope>
    <source>
        <tissue evidence="3">Leaves</tissue>
    </source>
</reference>
<gene>
    <name evidence="3" type="primary">LOC113689693</name>
</gene>
<evidence type="ECO:0000313" key="3">
    <source>
        <dbReference type="RefSeq" id="XP_027063235.1"/>
    </source>
</evidence>
<dbReference type="GeneID" id="113689693"/>
<keyword evidence="2" id="KW-1185">Reference proteome</keyword>
<sequence>MRSPIFSEDESSENSYWIDLGQSPIGSDKSSQLTKQKSDSPLRPSLFPARRNNEQLSLKVTSKYTESPIHDDKRLSFRKPEDHVLSFDAAVKPVSQDLDHVMGIPEEESLSETEPNLKKLGNYANGTNIREIQEENESSLESRIACSRWSCTSNGFGAKHRNSGLRHSKLEILSTSELCPERKESAIRRETEGEFRVLGRRERNGYTGGRFFGLEDGDRVAGMGCRVSFSLDDSQIVNPKSSFEPGEPSVNSLVDAESIHDGEYGDEQWNGREPEIFCRHLDHVNMLGLNRTTLRLRYLVNWLVISLLQLQFPSFDKGVKTSLVQI</sequence>
<dbReference type="RefSeq" id="XP_027063235.1">
    <property type="nucleotide sequence ID" value="XM_027207434.2"/>
</dbReference>
<protein>
    <submittedName>
        <fullName evidence="3">Uncharacterized protein</fullName>
    </submittedName>
</protein>
<dbReference type="AlphaFoldDB" id="A0A6P6SAS6"/>
<evidence type="ECO:0000256" key="1">
    <source>
        <dbReference type="SAM" id="MobiDB-lite"/>
    </source>
</evidence>
<reference evidence="2" key="1">
    <citation type="journal article" date="2025" name="Foods">
        <title>Unveiling the Microbial Signatures of Arabica Coffee Cherries: Insights into Ripeness Specific Diversity, Functional Traits, and Implications for Quality and Safety.</title>
        <authorList>
            <consortium name="RefSeq"/>
            <person name="Tenea G.N."/>
            <person name="Cifuentes V."/>
            <person name="Reyes P."/>
            <person name="Cevallos-Vallejos M."/>
        </authorList>
    </citation>
    <scope>NUCLEOTIDE SEQUENCE [LARGE SCALE GENOMIC DNA]</scope>
</reference>
<feature type="compositionally biased region" description="Polar residues" evidence="1">
    <location>
        <begin position="24"/>
        <end position="35"/>
    </location>
</feature>